<evidence type="ECO:0000313" key="1">
    <source>
        <dbReference type="EMBL" id="SFP14740.1"/>
    </source>
</evidence>
<proteinExistence type="predicted"/>
<gene>
    <name evidence="1" type="ORF">SAMN02910344_00552</name>
</gene>
<organism evidence="1 2">
    <name type="scientific">Ruminobacter amylophilus</name>
    <dbReference type="NCBI Taxonomy" id="867"/>
    <lineage>
        <taxon>Bacteria</taxon>
        <taxon>Pseudomonadati</taxon>
        <taxon>Pseudomonadota</taxon>
        <taxon>Gammaproteobacteria</taxon>
        <taxon>Aeromonadales</taxon>
        <taxon>Succinivibrionaceae</taxon>
        <taxon>Ruminobacter</taxon>
    </lineage>
</organism>
<name>A0A662ZGV0_9GAMM</name>
<dbReference type="EMBL" id="FOXF01000006">
    <property type="protein sequence ID" value="SFP14740.1"/>
    <property type="molecule type" value="Genomic_DNA"/>
</dbReference>
<dbReference type="Proteomes" id="UP000243745">
    <property type="component" value="Unassembled WGS sequence"/>
</dbReference>
<sequence length="74" mass="8670">MSKNKKKQGTAENIPQVINFVCRYDLKFNHARVYDDRKKKMKAGYAKHKNRISPCDGNVHGDFFCLSDFLFSLR</sequence>
<evidence type="ECO:0000313" key="2">
    <source>
        <dbReference type="Proteomes" id="UP000243745"/>
    </source>
</evidence>
<dbReference type="AlphaFoldDB" id="A0A662ZGV0"/>
<dbReference type="RefSeq" id="WP_093140701.1">
    <property type="nucleotide sequence ID" value="NZ_FOXF01000006.1"/>
</dbReference>
<reference evidence="1 2" key="1">
    <citation type="submission" date="2016-10" db="EMBL/GenBank/DDBJ databases">
        <authorList>
            <person name="Varghese N."/>
            <person name="Submissions S."/>
        </authorList>
    </citation>
    <scope>NUCLEOTIDE SEQUENCE [LARGE SCALE GENOMIC DNA]</scope>
    <source>
        <strain evidence="1 2">DSM 1361</strain>
    </source>
</reference>
<protein>
    <submittedName>
        <fullName evidence="1">Uncharacterized protein</fullName>
    </submittedName>
</protein>
<keyword evidence="2" id="KW-1185">Reference proteome</keyword>
<accession>A0A662ZGV0</accession>